<organism evidence="2 3">
    <name type="scientific">Rhodococcus zopfii</name>
    <dbReference type="NCBI Taxonomy" id="43772"/>
    <lineage>
        <taxon>Bacteria</taxon>
        <taxon>Bacillati</taxon>
        <taxon>Actinomycetota</taxon>
        <taxon>Actinomycetes</taxon>
        <taxon>Mycobacteriales</taxon>
        <taxon>Nocardiaceae</taxon>
        <taxon>Rhodococcus</taxon>
    </lineage>
</organism>
<sequence>MTDANGSAASYFRVLLEEAVGPFVVQLDDGPELVIEAPESDDVADLDTTVSVHDQLDLLVDEDQADIIAEHYARRPISELADLVDDIRQHFGILVPPDAGWAYLVDEIDRYGTGIEKDLFAMPGDERLYDWVRDHLNNPWNRLLRLLPSLPEGGWYFAALGNDDERAEKILEMEQRGELPPPSKRPSLVGWTYDRGATDHHGRLAAPHRARRLGCVPEVQGAKAGSRRNHRRGRRPPAIASRSTRPSSSTTTSRPSSSAAATRGASHLQEVADR</sequence>
<feature type="compositionally biased region" description="Basic residues" evidence="1">
    <location>
        <begin position="225"/>
        <end position="235"/>
    </location>
</feature>
<reference evidence="2 3" key="1">
    <citation type="submission" date="2019-10" db="EMBL/GenBank/DDBJ databases">
        <title>Draft Genome Assembly of Rhodococcus zopfii DSM44189.</title>
        <authorList>
            <person name="Sutton J.M."/>
            <person name="Akob D.M."/>
            <person name="Bushman T.J."/>
        </authorList>
    </citation>
    <scope>NUCLEOTIDE SEQUENCE [LARGE SCALE GENOMIC DNA]</scope>
    <source>
        <strain evidence="2 3">DSM 44189</strain>
    </source>
</reference>
<name>A0ABU3WZ27_9NOCA</name>
<keyword evidence="3" id="KW-1185">Reference proteome</keyword>
<dbReference type="Proteomes" id="UP001275440">
    <property type="component" value="Unassembled WGS sequence"/>
</dbReference>
<protein>
    <submittedName>
        <fullName evidence="2">Uncharacterized protein</fullName>
    </submittedName>
</protein>
<feature type="compositionally biased region" description="Low complexity" evidence="1">
    <location>
        <begin position="236"/>
        <end position="266"/>
    </location>
</feature>
<dbReference type="EMBL" id="WBMO01000005">
    <property type="protein sequence ID" value="MDV2478613.1"/>
    <property type="molecule type" value="Genomic_DNA"/>
</dbReference>
<feature type="region of interest" description="Disordered" evidence="1">
    <location>
        <begin position="205"/>
        <end position="274"/>
    </location>
</feature>
<accession>A0ABU3WZ27</accession>
<proteinExistence type="predicted"/>
<evidence type="ECO:0000256" key="1">
    <source>
        <dbReference type="SAM" id="MobiDB-lite"/>
    </source>
</evidence>
<gene>
    <name evidence="2" type="ORF">F8M49_30110</name>
</gene>
<evidence type="ECO:0000313" key="2">
    <source>
        <dbReference type="EMBL" id="MDV2478613.1"/>
    </source>
</evidence>
<comment type="caution">
    <text evidence="2">The sequence shown here is derived from an EMBL/GenBank/DDBJ whole genome shotgun (WGS) entry which is preliminary data.</text>
</comment>
<evidence type="ECO:0000313" key="3">
    <source>
        <dbReference type="Proteomes" id="UP001275440"/>
    </source>
</evidence>